<dbReference type="Pfam" id="PF12776">
    <property type="entry name" value="Myb_DNA-bind_3"/>
    <property type="match status" value="1"/>
</dbReference>
<keyword evidence="3" id="KW-1185">Reference proteome</keyword>
<dbReference type="OrthoDB" id="686198at2759"/>
<dbReference type="RefSeq" id="XP_020089034.1">
    <property type="nucleotide sequence ID" value="XM_020233445.1"/>
</dbReference>
<evidence type="ECO:0000256" key="1">
    <source>
        <dbReference type="SAM" id="MobiDB-lite"/>
    </source>
</evidence>
<dbReference type="Proteomes" id="UP000515123">
    <property type="component" value="Linkage group 5"/>
</dbReference>
<reference evidence="3" key="1">
    <citation type="journal article" date="2015" name="Nat. Genet.">
        <title>The pineapple genome and the evolution of CAM photosynthesis.</title>
        <authorList>
            <person name="Ming R."/>
            <person name="VanBuren R."/>
            <person name="Wai C.M."/>
            <person name="Tang H."/>
            <person name="Schatz M.C."/>
            <person name="Bowers J.E."/>
            <person name="Lyons E."/>
            <person name="Wang M.L."/>
            <person name="Chen J."/>
            <person name="Biggers E."/>
            <person name="Zhang J."/>
            <person name="Huang L."/>
            <person name="Zhang L."/>
            <person name="Miao W."/>
            <person name="Zhang J."/>
            <person name="Ye Z."/>
            <person name="Miao C."/>
            <person name="Lin Z."/>
            <person name="Wang H."/>
            <person name="Zhou H."/>
            <person name="Yim W.C."/>
            <person name="Priest H.D."/>
            <person name="Zheng C."/>
            <person name="Woodhouse M."/>
            <person name="Edger P.P."/>
            <person name="Guyot R."/>
            <person name="Guo H.B."/>
            <person name="Guo H."/>
            <person name="Zheng G."/>
            <person name="Singh R."/>
            <person name="Sharma A."/>
            <person name="Min X."/>
            <person name="Zheng Y."/>
            <person name="Lee H."/>
            <person name="Gurtowski J."/>
            <person name="Sedlazeck F.J."/>
            <person name="Harkess A."/>
            <person name="McKain M.R."/>
            <person name="Liao Z."/>
            <person name="Fang J."/>
            <person name="Liu J."/>
            <person name="Zhang X."/>
            <person name="Zhang Q."/>
            <person name="Hu W."/>
            <person name="Qin Y."/>
            <person name="Wang K."/>
            <person name="Chen L.Y."/>
            <person name="Shirley N."/>
            <person name="Lin Y.R."/>
            <person name="Liu L.Y."/>
            <person name="Hernandez A.G."/>
            <person name="Wright C.L."/>
            <person name="Bulone V."/>
            <person name="Tuskan G.A."/>
            <person name="Heath K."/>
            <person name="Zee F."/>
            <person name="Moore P.H."/>
            <person name="Sunkar R."/>
            <person name="Leebens-Mack J.H."/>
            <person name="Mockler T."/>
            <person name="Bennetzen J.L."/>
            <person name="Freeling M."/>
            <person name="Sankoff D."/>
            <person name="Paterson A.H."/>
            <person name="Zhu X."/>
            <person name="Yang X."/>
            <person name="Smith J.A."/>
            <person name="Cushman J.C."/>
            <person name="Paull R.E."/>
            <person name="Yu Q."/>
        </authorList>
    </citation>
    <scope>NUCLEOTIDE SEQUENCE [LARGE SCALE GENOMIC DNA]</scope>
    <source>
        <strain evidence="3">cv. F153</strain>
    </source>
</reference>
<evidence type="ECO:0000313" key="3">
    <source>
        <dbReference type="Proteomes" id="UP000515123"/>
    </source>
</evidence>
<evidence type="ECO:0000313" key="4">
    <source>
        <dbReference type="RefSeq" id="XP_020089034.1"/>
    </source>
</evidence>
<protein>
    <submittedName>
        <fullName evidence="4">Uncharacterized protein LOC109710708</fullName>
    </submittedName>
</protein>
<sequence>MSSGNNPKIKNRAKWTEMQKIYLVILLKEHNNPRFRAQNGWTKEGWFNISKAMNAKFPTAQLQMDQIKDQEHQLKAFQLVKSLTELSDFGWDATTNMVSTPQNVWEPILESNKEARKWYNKPFPHFDTLFEIYVGKYVEGKRVRGSNSCIEVLPIDLPISQMDLLSQPTSPIPSISAAGDSTRRFDWENESEEAYTDLANPPMSQVSPPTNETQSQPLRPSIPPSEHEECREKKNL</sequence>
<gene>
    <name evidence="4" type="primary">LOC109710708</name>
</gene>
<dbReference type="AlphaFoldDB" id="A0A6P5EZQ1"/>
<evidence type="ECO:0000259" key="2">
    <source>
        <dbReference type="Pfam" id="PF12776"/>
    </source>
</evidence>
<name>A0A6P5EZQ1_ANACO</name>
<dbReference type="InterPro" id="IPR024752">
    <property type="entry name" value="Myb/SANT-like_dom"/>
</dbReference>
<dbReference type="PANTHER" id="PTHR47072">
    <property type="match status" value="1"/>
</dbReference>
<dbReference type="GeneID" id="109710708"/>
<organism evidence="3 4">
    <name type="scientific">Ananas comosus</name>
    <name type="common">Pineapple</name>
    <name type="synonym">Ananas ananas</name>
    <dbReference type="NCBI Taxonomy" id="4615"/>
    <lineage>
        <taxon>Eukaryota</taxon>
        <taxon>Viridiplantae</taxon>
        <taxon>Streptophyta</taxon>
        <taxon>Embryophyta</taxon>
        <taxon>Tracheophyta</taxon>
        <taxon>Spermatophyta</taxon>
        <taxon>Magnoliopsida</taxon>
        <taxon>Liliopsida</taxon>
        <taxon>Poales</taxon>
        <taxon>Bromeliaceae</taxon>
        <taxon>Bromelioideae</taxon>
        <taxon>Ananas</taxon>
    </lineage>
</organism>
<feature type="compositionally biased region" description="Basic and acidic residues" evidence="1">
    <location>
        <begin position="225"/>
        <end position="236"/>
    </location>
</feature>
<feature type="compositionally biased region" description="Polar residues" evidence="1">
    <location>
        <begin position="202"/>
        <end position="218"/>
    </location>
</feature>
<dbReference type="PANTHER" id="PTHR47072:SF5">
    <property type="entry name" value="MYB_SANT-LIKE DOMAIN-CONTAINING PROTEIN"/>
    <property type="match status" value="1"/>
</dbReference>
<accession>A0A6P5EZQ1</accession>
<reference evidence="4" key="2">
    <citation type="submission" date="2025-08" db="UniProtKB">
        <authorList>
            <consortium name="RefSeq"/>
        </authorList>
    </citation>
    <scope>IDENTIFICATION</scope>
    <source>
        <tissue evidence="4">Leaf</tissue>
    </source>
</reference>
<proteinExistence type="predicted"/>
<feature type="domain" description="Myb/SANT-like" evidence="2">
    <location>
        <begin position="14"/>
        <end position="106"/>
    </location>
</feature>
<feature type="region of interest" description="Disordered" evidence="1">
    <location>
        <begin position="170"/>
        <end position="236"/>
    </location>
</feature>